<comment type="caution">
    <text evidence="1">The sequence shown here is derived from an EMBL/GenBank/DDBJ whole genome shotgun (WGS) entry which is preliminary data.</text>
</comment>
<protein>
    <submittedName>
        <fullName evidence="1">Uncharacterized protein</fullName>
    </submittedName>
</protein>
<organism evidence="1 2">
    <name type="scientific">Candidatus Wolfebacteria bacterium CG_4_9_14_0_8_um_filter_39_46</name>
    <dbReference type="NCBI Taxonomy" id="1975064"/>
    <lineage>
        <taxon>Bacteria</taxon>
        <taxon>Candidatus Wolfeibacteriota</taxon>
    </lineage>
</organism>
<dbReference type="Proteomes" id="UP000230577">
    <property type="component" value="Unassembled WGS sequence"/>
</dbReference>
<evidence type="ECO:0000313" key="2">
    <source>
        <dbReference type="Proteomes" id="UP000230577"/>
    </source>
</evidence>
<proteinExistence type="predicted"/>
<name>A0A2M8D806_9BACT</name>
<reference evidence="2" key="1">
    <citation type="submission" date="2017-09" db="EMBL/GenBank/DDBJ databases">
        <title>Depth-based differentiation of microbial function through sediment-hosted aquifers and enrichment of novel symbionts in the deep terrestrial subsurface.</title>
        <authorList>
            <person name="Probst A.J."/>
            <person name="Ladd B."/>
            <person name="Jarett J.K."/>
            <person name="Geller-Mcgrath D.E."/>
            <person name="Sieber C.M.K."/>
            <person name="Emerson J.B."/>
            <person name="Anantharaman K."/>
            <person name="Thomas B.C."/>
            <person name="Malmstrom R."/>
            <person name="Stieglmeier M."/>
            <person name="Klingl A."/>
            <person name="Woyke T."/>
            <person name="Ryan C.M."/>
            <person name="Banfield J.F."/>
        </authorList>
    </citation>
    <scope>NUCLEOTIDE SEQUENCE [LARGE SCALE GENOMIC DNA]</scope>
</reference>
<gene>
    <name evidence="1" type="ORF">CO087_02105</name>
</gene>
<accession>A0A2M8D806</accession>
<dbReference type="AlphaFoldDB" id="A0A2M8D806"/>
<sequence>MVAERRAAARREAKESLKNPDWRCILNTARTNFGLRAAALGGAKENQSARRLRRILSKPLKNRKNIGSNYIC</sequence>
<dbReference type="EMBL" id="PFTL01000040">
    <property type="protein sequence ID" value="PJB83286.1"/>
    <property type="molecule type" value="Genomic_DNA"/>
</dbReference>
<evidence type="ECO:0000313" key="1">
    <source>
        <dbReference type="EMBL" id="PJB83286.1"/>
    </source>
</evidence>